<evidence type="ECO:0008006" key="11">
    <source>
        <dbReference type="Google" id="ProtNLM"/>
    </source>
</evidence>
<comment type="caution">
    <text evidence="9">The sequence shown here is derived from an EMBL/GenBank/DDBJ whole genome shotgun (WGS) entry which is preliminary data.</text>
</comment>
<dbReference type="GO" id="GO:0020037">
    <property type="term" value="F:heme binding"/>
    <property type="evidence" value="ECO:0007669"/>
    <property type="project" value="InterPro"/>
</dbReference>
<evidence type="ECO:0000256" key="3">
    <source>
        <dbReference type="ARBA" id="ARBA00022617"/>
    </source>
</evidence>
<evidence type="ECO:0000256" key="4">
    <source>
        <dbReference type="ARBA" id="ARBA00022723"/>
    </source>
</evidence>
<reference evidence="9 10" key="1">
    <citation type="journal article" date="2015" name="BMC Genomics">
        <title>Insights from the genome of Ophiocordyceps polyrhachis-furcata to pathogenicity and host specificity in insect fungi.</title>
        <authorList>
            <person name="Wichadakul D."/>
            <person name="Kobmoo N."/>
            <person name="Ingsriswang S."/>
            <person name="Tangphatsornruang S."/>
            <person name="Chantasingh D."/>
            <person name="Luangsa-ard J.J."/>
            <person name="Eurwilaichitr L."/>
        </authorList>
    </citation>
    <scope>NUCLEOTIDE SEQUENCE [LARGE SCALE GENOMIC DNA]</scope>
    <source>
        <strain evidence="9 10">BCC 54312</strain>
    </source>
</reference>
<keyword evidence="6" id="KW-0560">Oxidoreductase</keyword>
<evidence type="ECO:0000256" key="5">
    <source>
        <dbReference type="ARBA" id="ARBA00023004"/>
    </source>
</evidence>
<dbReference type="Proteomes" id="UP000253664">
    <property type="component" value="Unassembled WGS sequence"/>
</dbReference>
<dbReference type="PANTHER" id="PTHR24305">
    <property type="entry name" value="CYTOCHROME P450"/>
    <property type="match status" value="1"/>
</dbReference>
<comment type="cofactor">
    <cofactor evidence="1 7">
        <name>heme</name>
        <dbReference type="ChEBI" id="CHEBI:30413"/>
    </cofactor>
</comment>
<keyword evidence="8" id="KW-0472">Membrane</keyword>
<organism evidence="9 10">
    <name type="scientific">Ophiocordyceps polyrhachis-furcata BCC 54312</name>
    <dbReference type="NCBI Taxonomy" id="1330021"/>
    <lineage>
        <taxon>Eukaryota</taxon>
        <taxon>Fungi</taxon>
        <taxon>Dikarya</taxon>
        <taxon>Ascomycota</taxon>
        <taxon>Pezizomycotina</taxon>
        <taxon>Sordariomycetes</taxon>
        <taxon>Hypocreomycetidae</taxon>
        <taxon>Hypocreales</taxon>
        <taxon>Ophiocordycipitaceae</taxon>
        <taxon>Ophiocordyceps</taxon>
    </lineage>
</organism>
<dbReference type="SUPFAM" id="SSF48264">
    <property type="entry name" value="Cytochrome P450"/>
    <property type="match status" value="1"/>
</dbReference>
<name>A0A367L233_9HYPO</name>
<evidence type="ECO:0000256" key="8">
    <source>
        <dbReference type="SAM" id="Phobius"/>
    </source>
</evidence>
<gene>
    <name evidence="9" type="ORF">L249_8805</name>
</gene>
<keyword evidence="3 7" id="KW-0349">Heme</keyword>
<dbReference type="Pfam" id="PF00067">
    <property type="entry name" value="p450"/>
    <property type="match status" value="2"/>
</dbReference>
<keyword evidence="5 7" id="KW-0408">Iron</keyword>
<keyword evidence="8" id="KW-1133">Transmembrane helix</keyword>
<evidence type="ECO:0000313" key="10">
    <source>
        <dbReference type="Proteomes" id="UP000253664"/>
    </source>
</evidence>
<dbReference type="EMBL" id="LKCN02000019">
    <property type="protein sequence ID" value="RCI08481.1"/>
    <property type="molecule type" value="Genomic_DNA"/>
</dbReference>
<evidence type="ECO:0000256" key="7">
    <source>
        <dbReference type="PIRSR" id="PIRSR602403-1"/>
    </source>
</evidence>
<evidence type="ECO:0000256" key="6">
    <source>
        <dbReference type="ARBA" id="ARBA00023033"/>
    </source>
</evidence>
<accession>A0A367L233</accession>
<dbReference type="InterPro" id="IPR001128">
    <property type="entry name" value="Cyt_P450"/>
</dbReference>
<dbReference type="OrthoDB" id="1470350at2759"/>
<dbReference type="PANTHER" id="PTHR24305:SF226">
    <property type="entry name" value="CYTOCHROME P450 MONOOXYGENASE"/>
    <property type="match status" value="1"/>
</dbReference>
<dbReference type="STRING" id="1330021.A0A367L233"/>
<proteinExistence type="inferred from homology"/>
<keyword evidence="10" id="KW-1185">Reference proteome</keyword>
<evidence type="ECO:0000256" key="1">
    <source>
        <dbReference type="ARBA" id="ARBA00001971"/>
    </source>
</evidence>
<dbReference type="GO" id="GO:0016705">
    <property type="term" value="F:oxidoreductase activity, acting on paired donors, with incorporation or reduction of molecular oxygen"/>
    <property type="evidence" value="ECO:0007669"/>
    <property type="project" value="InterPro"/>
</dbReference>
<dbReference type="GO" id="GO:0004497">
    <property type="term" value="F:monooxygenase activity"/>
    <property type="evidence" value="ECO:0007669"/>
    <property type="project" value="UniProtKB-KW"/>
</dbReference>
<dbReference type="InterPro" id="IPR002403">
    <property type="entry name" value="Cyt_P450_E_grp-IV"/>
</dbReference>
<dbReference type="InterPro" id="IPR036396">
    <property type="entry name" value="Cyt_P450_sf"/>
</dbReference>
<dbReference type="GO" id="GO:0005506">
    <property type="term" value="F:iron ion binding"/>
    <property type="evidence" value="ECO:0007669"/>
    <property type="project" value="InterPro"/>
</dbReference>
<dbReference type="AlphaFoldDB" id="A0A367L233"/>
<dbReference type="Gene3D" id="1.10.630.10">
    <property type="entry name" value="Cytochrome P450"/>
    <property type="match status" value="2"/>
</dbReference>
<protein>
    <recommendedName>
        <fullName evidence="11">Cytochrome P450</fullName>
    </recommendedName>
</protein>
<feature type="transmembrane region" description="Helical" evidence="8">
    <location>
        <begin position="6"/>
        <end position="28"/>
    </location>
</feature>
<feature type="binding site" description="axial binding residue" evidence="7">
    <location>
        <position position="414"/>
    </location>
    <ligand>
        <name>heme</name>
        <dbReference type="ChEBI" id="CHEBI:30413"/>
    </ligand>
    <ligandPart>
        <name>Fe</name>
        <dbReference type="ChEBI" id="CHEBI:18248"/>
    </ligandPart>
</feature>
<sequence>MENAGVFLLLVTRAAPVLLSLLLLYVGYNLLLHPLSRYPGPFAAKLTNAYGTYFAIQKRLHLTTHQNFQKYGKHDETPDHMSLHPRATKGDSYRALRTDFKSTNILTTIDREQHSLKRKMILKVASDRSTREFESIMSSQVDRFHEQLLKSCNAGNYVNMTEQCSRLALDVVAHMAFGFPLETLAKGENRFVLECLDFITWLGNACMQLPALSPLAVLFLRIGHGNYLRAEQMIKTMIQTRQAGGNASLHDLYSAFSSSRSVAPAMASSFFYLSRNRSCYEALANEIRSTFTSASEIVSGPRLAGCKYLRACIDETLRITNPTTTLPWRVEELGEKDEDKPFIIDGHVIPRGTEVAVNLYSLFHNEEYFDDSFSYKPERWLEPEEGQTESEEQKRARQTMRKAFAPFWLGDRSCAGKTVAYLEMTLVLARTIFFFDFETAPGKAGLLGGGEAGRTDGRGRPDEFQLHDALTALTDGPNLIFHKRGDFWKSLRSAD</sequence>
<dbReference type="PRINTS" id="PR00465">
    <property type="entry name" value="EP450IV"/>
</dbReference>
<keyword evidence="4 7" id="KW-0479">Metal-binding</keyword>
<evidence type="ECO:0000313" key="9">
    <source>
        <dbReference type="EMBL" id="RCI08481.1"/>
    </source>
</evidence>
<keyword evidence="6" id="KW-0503">Monooxygenase</keyword>
<keyword evidence="8" id="KW-0812">Transmembrane</keyword>
<evidence type="ECO:0000256" key="2">
    <source>
        <dbReference type="ARBA" id="ARBA00010617"/>
    </source>
</evidence>
<comment type="similarity">
    <text evidence="2">Belongs to the cytochrome P450 family.</text>
</comment>
<dbReference type="InterPro" id="IPR050121">
    <property type="entry name" value="Cytochrome_P450_monoxygenase"/>
</dbReference>